<feature type="transmembrane region" description="Helical" evidence="6">
    <location>
        <begin position="229"/>
        <end position="248"/>
    </location>
</feature>
<feature type="region of interest" description="Disordered" evidence="5">
    <location>
        <begin position="1"/>
        <end position="30"/>
    </location>
</feature>
<comment type="subcellular location">
    <subcellularLocation>
        <location evidence="1">Cell membrane</location>
        <topology evidence="1">Multi-pass membrane protein</topology>
    </subcellularLocation>
</comment>
<dbReference type="EMBL" id="BOQM01000010">
    <property type="protein sequence ID" value="GIM84591.1"/>
    <property type="molecule type" value="Genomic_DNA"/>
</dbReference>
<dbReference type="GeneID" id="93772833"/>
<feature type="transmembrane region" description="Helical" evidence="6">
    <location>
        <begin position="286"/>
        <end position="310"/>
    </location>
</feature>
<evidence type="ECO:0000259" key="7">
    <source>
        <dbReference type="PROSITE" id="PS50850"/>
    </source>
</evidence>
<dbReference type="InterPro" id="IPR036259">
    <property type="entry name" value="MFS_trans_sf"/>
</dbReference>
<dbReference type="CDD" id="cd17321">
    <property type="entry name" value="MFS_MMR_MDR_like"/>
    <property type="match status" value="1"/>
</dbReference>
<dbReference type="PANTHER" id="PTHR42718">
    <property type="entry name" value="MAJOR FACILITATOR SUPERFAMILY MULTIDRUG TRANSPORTER MFSC"/>
    <property type="match status" value="1"/>
</dbReference>
<evidence type="ECO:0000313" key="8">
    <source>
        <dbReference type="EMBL" id="GIM84591.1"/>
    </source>
</evidence>
<feature type="transmembrane region" description="Helical" evidence="6">
    <location>
        <begin position="77"/>
        <end position="94"/>
    </location>
</feature>
<name>A0ABQ4JQ24_SALAC</name>
<reference evidence="8 9" key="1">
    <citation type="submission" date="2021-03" db="EMBL/GenBank/DDBJ databases">
        <title>Whole genome shotgun sequence of Salinispora arenicola NBRC 105043.</title>
        <authorList>
            <person name="Komaki H."/>
            <person name="Tamura T."/>
        </authorList>
    </citation>
    <scope>NUCLEOTIDE SEQUENCE [LARGE SCALE GENOMIC DNA]</scope>
    <source>
        <strain evidence="8 9">NBRC 105043</strain>
    </source>
</reference>
<dbReference type="InterPro" id="IPR011701">
    <property type="entry name" value="MFS"/>
</dbReference>
<evidence type="ECO:0000256" key="2">
    <source>
        <dbReference type="ARBA" id="ARBA00022692"/>
    </source>
</evidence>
<feature type="transmembrane region" description="Helical" evidence="6">
    <location>
        <begin position="361"/>
        <end position="383"/>
    </location>
</feature>
<feature type="transmembrane region" description="Helical" evidence="6">
    <location>
        <begin position="195"/>
        <end position="217"/>
    </location>
</feature>
<feature type="transmembrane region" description="Helical" evidence="6">
    <location>
        <begin position="470"/>
        <end position="492"/>
    </location>
</feature>
<gene>
    <name evidence="8" type="ORF">Sar04_18160</name>
</gene>
<feature type="transmembrane region" description="Helical" evidence="6">
    <location>
        <begin position="445"/>
        <end position="464"/>
    </location>
</feature>
<evidence type="ECO:0000256" key="6">
    <source>
        <dbReference type="SAM" id="Phobius"/>
    </source>
</evidence>
<keyword evidence="3 6" id="KW-1133">Transmembrane helix</keyword>
<dbReference type="SUPFAM" id="SSF103473">
    <property type="entry name" value="MFS general substrate transporter"/>
    <property type="match status" value="1"/>
</dbReference>
<keyword evidence="9" id="KW-1185">Reference proteome</keyword>
<dbReference type="PANTHER" id="PTHR42718:SF39">
    <property type="entry name" value="ACTINORHODIN TRANSPORTER-RELATED"/>
    <property type="match status" value="1"/>
</dbReference>
<dbReference type="Gene3D" id="1.20.1250.20">
    <property type="entry name" value="MFS general substrate transporter like domains"/>
    <property type="match status" value="1"/>
</dbReference>
<evidence type="ECO:0000256" key="4">
    <source>
        <dbReference type="ARBA" id="ARBA00023136"/>
    </source>
</evidence>
<feature type="transmembrane region" description="Helical" evidence="6">
    <location>
        <begin position="106"/>
        <end position="125"/>
    </location>
</feature>
<feature type="transmembrane region" description="Helical" evidence="6">
    <location>
        <begin position="254"/>
        <end position="274"/>
    </location>
</feature>
<feature type="compositionally biased region" description="Basic and acidic residues" evidence="5">
    <location>
        <begin position="17"/>
        <end position="26"/>
    </location>
</feature>
<evidence type="ECO:0000313" key="9">
    <source>
        <dbReference type="Proteomes" id="UP000677457"/>
    </source>
</evidence>
<evidence type="ECO:0000256" key="5">
    <source>
        <dbReference type="SAM" id="MobiDB-lite"/>
    </source>
</evidence>
<dbReference type="PROSITE" id="PS50850">
    <property type="entry name" value="MFS"/>
    <property type="match status" value="1"/>
</dbReference>
<dbReference type="Proteomes" id="UP000677457">
    <property type="component" value="Unassembled WGS sequence"/>
</dbReference>
<protein>
    <submittedName>
        <fullName evidence="8">MFS transporter</fullName>
    </submittedName>
</protein>
<keyword evidence="2 6" id="KW-0812">Transmembrane</keyword>
<feature type="transmembrane region" description="Helical" evidence="6">
    <location>
        <begin position="131"/>
        <end position="152"/>
    </location>
</feature>
<accession>A0ABQ4JQ24</accession>
<dbReference type="Pfam" id="PF07690">
    <property type="entry name" value="MFS_1"/>
    <property type="match status" value="1"/>
</dbReference>
<evidence type="ECO:0000256" key="3">
    <source>
        <dbReference type="ARBA" id="ARBA00022989"/>
    </source>
</evidence>
<evidence type="ECO:0000256" key="1">
    <source>
        <dbReference type="ARBA" id="ARBA00004651"/>
    </source>
</evidence>
<keyword evidence="4 6" id="KW-0472">Membrane</keyword>
<organism evidence="8 9">
    <name type="scientific">Salinispora arenicola</name>
    <dbReference type="NCBI Taxonomy" id="168697"/>
    <lineage>
        <taxon>Bacteria</taxon>
        <taxon>Bacillati</taxon>
        <taxon>Actinomycetota</taxon>
        <taxon>Actinomycetes</taxon>
        <taxon>Micromonosporales</taxon>
        <taxon>Micromonosporaceae</taxon>
        <taxon>Salinispora</taxon>
    </lineage>
</organism>
<comment type="caution">
    <text evidence="8">The sequence shown here is derived from an EMBL/GenBank/DDBJ whole genome shotgun (WGS) entry which is preliminary data.</text>
</comment>
<dbReference type="InterPro" id="IPR020846">
    <property type="entry name" value="MFS_dom"/>
</dbReference>
<dbReference type="RefSeq" id="WP_016812533.1">
    <property type="nucleotide sequence ID" value="NZ_BOQM01000010.1"/>
</dbReference>
<feature type="transmembrane region" description="Helical" evidence="6">
    <location>
        <begin position="330"/>
        <end position="349"/>
    </location>
</feature>
<proteinExistence type="predicted"/>
<feature type="transmembrane region" description="Helical" evidence="6">
    <location>
        <begin position="395"/>
        <end position="417"/>
    </location>
</feature>
<sequence length="505" mass="52685">MLLASQPRPCLPSGLMDAEHTSREQPLRTAGGRPVRRWPVVVVSVFVAFLAGLNISAVIIAVPLIDEVFALTDGDQQWLVSGYFLTFGLALVPAGRYGDVRGRRNIFVAGASLFVVSSVVAGLAPSGAVLIIARLFQGLAVGLATPQVFGLIQRLFAPADRGLPFGVVAAGVSLARLVGPVFGGVLITVSGAEHGWRWVFLLNVPIGLGIAVAGWWLFPVAEHRQRPKLDYVAMLLLVAGLTLLWLIQGEGMPLPVRMLLLLAGLAALAGFAAWERRYARRGEPLFNLNLFGVRSFALGLFVAVFYFAGYDALYYLLSEYLQDGLGHDELVAGIALTPLALGTVVGSVAAGAKAGRIGRPLVAAGLLLATVGIAALAIVDVFLPGPDSPHAATLPLLLAGLGGGLAAAGVGGGMVIAPNQTLTLSEVPRAEAGSAGGMLQTGQRFGGGFGVAVVGAALLESVQGTGNWTLAFRLPLLIIISFLFIGLVAMVIEIRHLRRHRSSAS</sequence>
<feature type="transmembrane region" description="Helical" evidence="6">
    <location>
        <begin position="164"/>
        <end position="189"/>
    </location>
</feature>
<feature type="transmembrane region" description="Helical" evidence="6">
    <location>
        <begin position="38"/>
        <end position="65"/>
    </location>
</feature>
<dbReference type="Gene3D" id="1.20.1720.10">
    <property type="entry name" value="Multidrug resistance protein D"/>
    <property type="match status" value="1"/>
</dbReference>
<feature type="domain" description="Major facilitator superfamily (MFS) profile" evidence="7">
    <location>
        <begin position="40"/>
        <end position="498"/>
    </location>
</feature>